<dbReference type="CDD" id="cd01053">
    <property type="entry name" value="AOX"/>
    <property type="match status" value="1"/>
</dbReference>
<dbReference type="Pfam" id="PF01786">
    <property type="entry name" value="AOX"/>
    <property type="match status" value="1"/>
</dbReference>
<keyword evidence="6 12" id="KW-0479">Metal-binding</keyword>
<protein>
    <recommendedName>
        <fullName evidence="12">Alternative oxidase</fullName>
        <ecNumber evidence="12">1.-.-.-</ecNumber>
    </recommendedName>
</protein>
<dbReference type="PANTHER" id="PTHR31803">
    <property type="entry name" value="ALTERNATIVE OXIDASE"/>
    <property type="match status" value="1"/>
</dbReference>
<evidence type="ECO:0000256" key="5">
    <source>
        <dbReference type="ARBA" id="ARBA00022692"/>
    </source>
</evidence>
<evidence type="ECO:0000256" key="8">
    <source>
        <dbReference type="ARBA" id="ARBA00022989"/>
    </source>
</evidence>
<evidence type="ECO:0000256" key="2">
    <source>
        <dbReference type="ARBA" id="ARBA00008388"/>
    </source>
</evidence>
<feature type="region of interest" description="Disordered" evidence="13">
    <location>
        <begin position="316"/>
        <end position="335"/>
    </location>
</feature>
<accession>A0ABR2WWD5</accession>
<keyword evidence="4 12" id="KW-0679">Respiratory chain</keyword>
<comment type="caution">
    <text evidence="14">The sequence shown here is derived from an EMBL/GenBank/DDBJ whole genome shotgun (WGS) entry which is preliminary data.</text>
</comment>
<dbReference type="InterPro" id="IPR038659">
    <property type="entry name" value="AOX_sf"/>
</dbReference>
<dbReference type="EMBL" id="JASJQH010000222">
    <property type="protein sequence ID" value="KAK9765811.1"/>
    <property type="molecule type" value="Genomic_DNA"/>
</dbReference>
<dbReference type="EMBL" id="JASJQH010000222">
    <property type="protein sequence ID" value="KAK9765812.1"/>
    <property type="molecule type" value="Genomic_DNA"/>
</dbReference>
<keyword evidence="7 12" id="KW-0249">Electron transport</keyword>
<evidence type="ECO:0000256" key="7">
    <source>
        <dbReference type="ARBA" id="ARBA00022982"/>
    </source>
</evidence>
<proteinExistence type="inferred from homology"/>
<evidence type="ECO:0000256" key="4">
    <source>
        <dbReference type="ARBA" id="ARBA00022660"/>
    </source>
</evidence>
<keyword evidence="9 12" id="KW-0560">Oxidoreductase</keyword>
<dbReference type="PANTHER" id="PTHR31803:SF3">
    <property type="entry name" value="ALTERNATIVE OXIDASE"/>
    <property type="match status" value="1"/>
</dbReference>
<keyword evidence="15" id="KW-1185">Reference proteome</keyword>
<evidence type="ECO:0000256" key="13">
    <source>
        <dbReference type="SAM" id="MobiDB-lite"/>
    </source>
</evidence>
<organism evidence="14 15">
    <name type="scientific">Basidiobolus ranarum</name>
    <dbReference type="NCBI Taxonomy" id="34480"/>
    <lineage>
        <taxon>Eukaryota</taxon>
        <taxon>Fungi</taxon>
        <taxon>Fungi incertae sedis</taxon>
        <taxon>Zoopagomycota</taxon>
        <taxon>Entomophthoromycotina</taxon>
        <taxon>Basidiobolomycetes</taxon>
        <taxon>Basidiobolales</taxon>
        <taxon>Basidiobolaceae</taxon>
        <taxon>Basidiobolus</taxon>
    </lineage>
</organism>
<dbReference type="Gene3D" id="1.20.1260.140">
    <property type="entry name" value="Alternative oxidase"/>
    <property type="match status" value="1"/>
</dbReference>
<evidence type="ECO:0000256" key="10">
    <source>
        <dbReference type="ARBA" id="ARBA00023004"/>
    </source>
</evidence>
<gene>
    <name evidence="14" type="primary">AOX2_1</name>
    <name evidence="14" type="ORF">K7432_005554</name>
</gene>
<dbReference type="Proteomes" id="UP001479436">
    <property type="component" value="Unassembled WGS sequence"/>
</dbReference>
<evidence type="ECO:0000256" key="12">
    <source>
        <dbReference type="RuleBase" id="RU003779"/>
    </source>
</evidence>
<evidence type="ECO:0000313" key="15">
    <source>
        <dbReference type="Proteomes" id="UP001479436"/>
    </source>
</evidence>
<reference evidence="14 15" key="1">
    <citation type="submission" date="2023-04" db="EMBL/GenBank/DDBJ databases">
        <title>Genome of Basidiobolus ranarum AG-B5.</title>
        <authorList>
            <person name="Stajich J.E."/>
            <person name="Carter-House D."/>
            <person name="Gryganskyi A."/>
        </authorList>
    </citation>
    <scope>NUCLEOTIDE SEQUENCE [LARGE SCALE GENOMIC DNA]</scope>
    <source>
        <strain evidence="14 15">AG-B5</strain>
    </source>
</reference>
<evidence type="ECO:0000256" key="9">
    <source>
        <dbReference type="ARBA" id="ARBA00023002"/>
    </source>
</evidence>
<keyword evidence="3" id="KW-0813">Transport</keyword>
<keyword evidence="8" id="KW-1133">Transmembrane helix</keyword>
<evidence type="ECO:0000256" key="1">
    <source>
        <dbReference type="ARBA" id="ARBA00004370"/>
    </source>
</evidence>
<evidence type="ECO:0000313" key="14">
    <source>
        <dbReference type="EMBL" id="KAK9765811.1"/>
    </source>
</evidence>
<name>A0ABR2WWD5_9FUNG</name>
<evidence type="ECO:0000256" key="11">
    <source>
        <dbReference type="ARBA" id="ARBA00023136"/>
    </source>
</evidence>
<keyword evidence="10 12" id="KW-0408">Iron</keyword>
<feature type="compositionally biased region" description="Basic and acidic residues" evidence="13">
    <location>
        <begin position="324"/>
        <end position="335"/>
    </location>
</feature>
<comment type="subcellular location">
    <subcellularLocation>
        <location evidence="1">Membrane</location>
    </subcellularLocation>
</comment>
<evidence type="ECO:0000256" key="6">
    <source>
        <dbReference type="ARBA" id="ARBA00022723"/>
    </source>
</evidence>
<evidence type="ECO:0000256" key="3">
    <source>
        <dbReference type="ARBA" id="ARBA00022448"/>
    </source>
</evidence>
<keyword evidence="11 12" id="KW-0472">Membrane</keyword>
<comment type="cofactor">
    <cofactor evidence="12">
        <name>Fe cation</name>
        <dbReference type="ChEBI" id="CHEBI:24875"/>
    </cofactor>
    <text evidence="12">Binds 2 iron ions per subunit.</text>
</comment>
<dbReference type="EC" id="1.-.-.-" evidence="12"/>
<keyword evidence="5 12" id="KW-0812">Transmembrane</keyword>
<comment type="similarity">
    <text evidence="2 12">Belongs to the alternative oxidase family.</text>
</comment>
<dbReference type="InterPro" id="IPR002680">
    <property type="entry name" value="AOX"/>
</dbReference>
<sequence>MNAFKATQLLASKSMVGLPTSILASSNLRTSFVRSVPACTRQVHLQLHKEDRKGVVNPDFFKVPEELLNEVHPKPIRNDFISQKLTSADLEKLDIGLTKHREPITFGDKVALTVVKSLRIPADLFFRKKYLHRAVALETVAAVPGMVGAVIRHLRSLRKMKHDGGWITHLLHEAENERMHLLTWMKVCQPTLLERMLVTAVQGVFFNCFFLFYLFTPKTAHRIVGYLEEEAVISYTGFLKEIDEGRIEDKPAPQIAVDYWNLQKSATLRDVVLAVRADEALHRDTNHHFSDRITLKQEDLREEISRSGMLHVAQQQEQAMSRNMDVEDGKASKWA</sequence>